<feature type="domain" description="C2H2-type" evidence="13">
    <location>
        <begin position="396"/>
        <end position="423"/>
    </location>
</feature>
<dbReference type="EMBL" id="JARKHS020012974">
    <property type="protein sequence ID" value="KAK8776419.1"/>
    <property type="molecule type" value="Genomic_DNA"/>
</dbReference>
<evidence type="ECO:0000256" key="11">
    <source>
        <dbReference type="PROSITE-ProRule" id="PRU00042"/>
    </source>
</evidence>
<sequence>MLGVKHDSDRRHNKWELNLDRAGAPPDQDRWTGKQGNSGVSTRLSHSETRLVDNVKDEFQTCDSDPGESRSMTGLQKPLANALCNDSSKRGGLCRPFGPPTHASCVETRLISWTHYERSFLCELCPEVFLNSADLAEHSRTHINLPLFVCERCCITFFNETHFERHSEEHGVKQLHKCHLCPEEFDDELKLRVHFNVHVRESSCYDSGQAPLVDDAQLSNCFALQDNADVSRDEDISTAREFCHFCAQAFDCETSFKEHVRTKHSGELSISSLEDKKPSISQRFFDGVAVSAEAGEFAHESPYTTDSSLLKSFEDEAGLGNHLETHLRCDTQVQKAEPMSEGSTIETASSAEERVPRACHLCPEEFDGDAGLRRHILKEHSSGNKRARGKDAEKRFACEHCSKRFKLKGHLSRHLLTHTGETPFKCHLCPATFSQKGDLKRHLYRHAGYKRFPCPFCPKQFVVKADMETHRRTHTGERPFACDRCPASFSARDNLRKHINSHTGVRPHACDKCPRSFTRLADLKRHGRRHTGERPYSCTSCSKTFTRGNLLRDHFATAHGPS</sequence>
<dbReference type="PROSITE" id="PS00028">
    <property type="entry name" value="ZINC_FINGER_C2H2_1"/>
    <property type="match status" value="10"/>
</dbReference>
<feature type="region of interest" description="Disordered" evidence="12">
    <location>
        <begin position="1"/>
        <end position="47"/>
    </location>
</feature>
<comment type="caution">
    <text evidence="14">The sequence shown here is derived from an EMBL/GenBank/DDBJ whole genome shotgun (WGS) entry which is preliminary data.</text>
</comment>
<dbReference type="PROSITE" id="PS50157">
    <property type="entry name" value="ZINC_FINGER_C2H2_2"/>
    <property type="match status" value="9"/>
</dbReference>
<dbReference type="FunFam" id="3.30.160.60:FF:000100">
    <property type="entry name" value="Zinc finger 45-like"/>
    <property type="match status" value="1"/>
</dbReference>
<comment type="subcellular location">
    <subcellularLocation>
        <location evidence="1">Nucleus</location>
    </subcellularLocation>
</comment>
<dbReference type="FunFam" id="3.30.160.60:FF:000075">
    <property type="entry name" value="Putative zinc finger protein 536"/>
    <property type="match status" value="1"/>
</dbReference>
<dbReference type="SUPFAM" id="SSF57667">
    <property type="entry name" value="beta-beta-alpha zinc fingers"/>
    <property type="match status" value="4"/>
</dbReference>
<evidence type="ECO:0000256" key="1">
    <source>
        <dbReference type="ARBA" id="ARBA00004123"/>
    </source>
</evidence>
<evidence type="ECO:0000256" key="5">
    <source>
        <dbReference type="ARBA" id="ARBA00022771"/>
    </source>
</evidence>
<evidence type="ECO:0000256" key="7">
    <source>
        <dbReference type="ARBA" id="ARBA00023015"/>
    </source>
</evidence>
<dbReference type="GO" id="GO:0005634">
    <property type="term" value="C:nucleus"/>
    <property type="evidence" value="ECO:0007669"/>
    <property type="project" value="UniProtKB-SubCell"/>
</dbReference>
<dbReference type="GO" id="GO:0003677">
    <property type="term" value="F:DNA binding"/>
    <property type="evidence" value="ECO:0007669"/>
    <property type="project" value="UniProtKB-KW"/>
</dbReference>
<feature type="compositionally biased region" description="Basic and acidic residues" evidence="12">
    <location>
        <begin position="1"/>
        <end position="19"/>
    </location>
</feature>
<dbReference type="GO" id="GO:0048598">
    <property type="term" value="P:embryonic morphogenesis"/>
    <property type="evidence" value="ECO:0007669"/>
    <property type="project" value="UniProtKB-ARBA"/>
</dbReference>
<dbReference type="InterPro" id="IPR050888">
    <property type="entry name" value="ZnF_C2H2-type_TF"/>
</dbReference>
<dbReference type="AlphaFoldDB" id="A0AAQ4ENU0"/>
<evidence type="ECO:0000256" key="12">
    <source>
        <dbReference type="SAM" id="MobiDB-lite"/>
    </source>
</evidence>
<keyword evidence="10" id="KW-0539">Nucleus</keyword>
<protein>
    <recommendedName>
        <fullName evidence="13">C2H2-type domain-containing protein</fullName>
    </recommendedName>
</protein>
<organism evidence="14 15">
    <name type="scientific">Amblyomma americanum</name>
    <name type="common">Lone star tick</name>
    <dbReference type="NCBI Taxonomy" id="6943"/>
    <lineage>
        <taxon>Eukaryota</taxon>
        <taxon>Metazoa</taxon>
        <taxon>Ecdysozoa</taxon>
        <taxon>Arthropoda</taxon>
        <taxon>Chelicerata</taxon>
        <taxon>Arachnida</taxon>
        <taxon>Acari</taxon>
        <taxon>Parasitiformes</taxon>
        <taxon>Ixodida</taxon>
        <taxon>Ixodoidea</taxon>
        <taxon>Ixodidae</taxon>
        <taxon>Amblyomminae</taxon>
        <taxon>Amblyomma</taxon>
    </lineage>
</organism>
<feature type="domain" description="C2H2-type" evidence="13">
    <location>
        <begin position="536"/>
        <end position="562"/>
    </location>
</feature>
<feature type="compositionally biased region" description="Polar residues" evidence="12">
    <location>
        <begin position="34"/>
        <end position="44"/>
    </location>
</feature>
<evidence type="ECO:0000256" key="9">
    <source>
        <dbReference type="ARBA" id="ARBA00023163"/>
    </source>
</evidence>
<evidence type="ECO:0000259" key="13">
    <source>
        <dbReference type="PROSITE" id="PS50157"/>
    </source>
</evidence>
<dbReference type="InterPro" id="IPR036236">
    <property type="entry name" value="Znf_C2H2_sf"/>
</dbReference>
<dbReference type="FunFam" id="3.30.160.60:FF:000508">
    <property type="entry name" value="Myeloid zinc finger 1"/>
    <property type="match status" value="1"/>
</dbReference>
<keyword evidence="6" id="KW-0862">Zinc</keyword>
<evidence type="ECO:0000256" key="6">
    <source>
        <dbReference type="ARBA" id="ARBA00022833"/>
    </source>
</evidence>
<feature type="domain" description="C2H2-type" evidence="13">
    <location>
        <begin position="176"/>
        <end position="203"/>
    </location>
</feature>
<dbReference type="Pfam" id="PF00096">
    <property type="entry name" value="zf-C2H2"/>
    <property type="match status" value="5"/>
</dbReference>
<evidence type="ECO:0000256" key="8">
    <source>
        <dbReference type="ARBA" id="ARBA00023125"/>
    </source>
</evidence>
<feature type="domain" description="C2H2-type" evidence="13">
    <location>
        <begin position="508"/>
        <end position="535"/>
    </location>
</feature>
<evidence type="ECO:0000256" key="2">
    <source>
        <dbReference type="ARBA" id="ARBA00006991"/>
    </source>
</evidence>
<proteinExistence type="inferred from homology"/>
<dbReference type="FunFam" id="3.30.160.60:FF:000624">
    <property type="entry name" value="zinc finger protein 697"/>
    <property type="match status" value="1"/>
</dbReference>
<dbReference type="FunFam" id="3.30.160.60:FF:000145">
    <property type="entry name" value="Zinc finger protein 574"/>
    <property type="match status" value="1"/>
</dbReference>
<evidence type="ECO:0000313" key="15">
    <source>
        <dbReference type="Proteomes" id="UP001321473"/>
    </source>
</evidence>
<evidence type="ECO:0000256" key="10">
    <source>
        <dbReference type="ARBA" id="ARBA00023242"/>
    </source>
</evidence>
<feature type="domain" description="C2H2-type" evidence="13">
    <location>
        <begin position="241"/>
        <end position="269"/>
    </location>
</feature>
<comment type="similarity">
    <text evidence="2">Belongs to the krueppel C2H2-type zinc-finger protein family.</text>
</comment>
<name>A0AAQ4ENU0_AMBAM</name>
<gene>
    <name evidence="14" type="ORF">V5799_030241</name>
</gene>
<dbReference type="Proteomes" id="UP001321473">
    <property type="component" value="Unassembled WGS sequence"/>
</dbReference>
<keyword evidence="5 11" id="KW-0863">Zinc-finger</keyword>
<keyword evidence="9" id="KW-0804">Transcription</keyword>
<dbReference type="SMART" id="SM00355">
    <property type="entry name" value="ZnF_C2H2"/>
    <property type="match status" value="11"/>
</dbReference>
<keyword evidence="7" id="KW-0805">Transcription regulation</keyword>
<feature type="domain" description="C2H2-type" evidence="13">
    <location>
        <begin position="452"/>
        <end position="479"/>
    </location>
</feature>
<feature type="domain" description="C2H2-type" evidence="13">
    <location>
        <begin position="424"/>
        <end position="451"/>
    </location>
</feature>
<dbReference type="PANTHER" id="PTHR24406">
    <property type="entry name" value="TRANSCRIPTIONAL REPRESSOR CTCFL-RELATED"/>
    <property type="match status" value="1"/>
</dbReference>
<accession>A0AAQ4ENU0</accession>
<feature type="domain" description="C2H2-type" evidence="13">
    <location>
        <begin position="480"/>
        <end position="507"/>
    </location>
</feature>
<keyword evidence="15" id="KW-1185">Reference proteome</keyword>
<reference evidence="14 15" key="1">
    <citation type="journal article" date="2023" name="Arcadia Sci">
        <title>De novo assembly of a long-read Amblyomma americanum tick genome.</title>
        <authorList>
            <person name="Chou S."/>
            <person name="Poskanzer K.E."/>
            <person name="Rollins M."/>
            <person name="Thuy-Boun P.S."/>
        </authorList>
    </citation>
    <scope>NUCLEOTIDE SEQUENCE [LARGE SCALE GENOMIC DNA]</scope>
    <source>
        <strain evidence="14">F_SG_1</strain>
        <tissue evidence="14">Salivary glands</tissue>
    </source>
</reference>
<feature type="domain" description="C2H2-type" evidence="13">
    <location>
        <begin position="120"/>
        <end position="142"/>
    </location>
</feature>
<evidence type="ECO:0000313" key="14">
    <source>
        <dbReference type="EMBL" id="KAK8776419.1"/>
    </source>
</evidence>
<dbReference type="InterPro" id="IPR013087">
    <property type="entry name" value="Znf_C2H2_type"/>
</dbReference>
<evidence type="ECO:0000256" key="4">
    <source>
        <dbReference type="ARBA" id="ARBA00022737"/>
    </source>
</evidence>
<dbReference type="GO" id="GO:0042802">
    <property type="term" value="F:identical protein binding"/>
    <property type="evidence" value="ECO:0007669"/>
    <property type="project" value="UniProtKB-ARBA"/>
</dbReference>
<dbReference type="Gene3D" id="3.30.160.60">
    <property type="entry name" value="Classic Zinc Finger"/>
    <property type="match status" value="7"/>
</dbReference>
<dbReference type="GO" id="GO:0008270">
    <property type="term" value="F:zinc ion binding"/>
    <property type="evidence" value="ECO:0007669"/>
    <property type="project" value="UniProtKB-KW"/>
</dbReference>
<keyword evidence="8" id="KW-0238">DNA-binding</keyword>
<evidence type="ECO:0000256" key="3">
    <source>
        <dbReference type="ARBA" id="ARBA00022723"/>
    </source>
</evidence>
<keyword evidence="3" id="KW-0479">Metal-binding</keyword>
<keyword evidence="4" id="KW-0677">Repeat</keyword>